<dbReference type="EMBL" id="BSXW01001107">
    <property type="protein sequence ID" value="GMF33709.1"/>
    <property type="molecule type" value="Genomic_DNA"/>
</dbReference>
<dbReference type="Proteomes" id="UP001165083">
    <property type="component" value="Unassembled WGS sequence"/>
</dbReference>
<organism evidence="1 2">
    <name type="scientific">Phytophthora lilii</name>
    <dbReference type="NCBI Taxonomy" id="2077276"/>
    <lineage>
        <taxon>Eukaryota</taxon>
        <taxon>Sar</taxon>
        <taxon>Stramenopiles</taxon>
        <taxon>Oomycota</taxon>
        <taxon>Peronosporomycetes</taxon>
        <taxon>Peronosporales</taxon>
        <taxon>Peronosporaceae</taxon>
        <taxon>Phytophthora</taxon>
    </lineage>
</organism>
<keyword evidence="2" id="KW-1185">Reference proteome</keyword>
<dbReference type="OrthoDB" id="112452at2759"/>
<evidence type="ECO:0000313" key="2">
    <source>
        <dbReference type="Proteomes" id="UP001165083"/>
    </source>
</evidence>
<gene>
    <name evidence="1" type="ORF">Plil01_001437200</name>
</gene>
<protein>
    <submittedName>
        <fullName evidence="1">Unnamed protein product</fullName>
    </submittedName>
</protein>
<sequence>MHLLQDIVKCVYVIIVGLTAANVISSKIDGTVKLYSSPFYNDPLLDINIRYPNQCYNVDCSFLDNKVASAKWTGLPTTGTAGSAYIVFYEDFDCGGDEFSLALPHYGGIRDFGNVKLNGQISAFMVRSEGKLISNGFSNVCSWTGADVVGGSVSQDDSLLMVNATV</sequence>
<dbReference type="AlphaFoldDB" id="A0A9W6X8Q1"/>
<name>A0A9W6X8Q1_9STRA</name>
<evidence type="ECO:0000313" key="1">
    <source>
        <dbReference type="EMBL" id="GMF33709.1"/>
    </source>
</evidence>
<comment type="caution">
    <text evidence="1">The sequence shown here is derived from an EMBL/GenBank/DDBJ whole genome shotgun (WGS) entry which is preliminary data.</text>
</comment>
<reference evidence="1" key="1">
    <citation type="submission" date="2023-04" db="EMBL/GenBank/DDBJ databases">
        <title>Phytophthora lilii NBRC 32176.</title>
        <authorList>
            <person name="Ichikawa N."/>
            <person name="Sato H."/>
            <person name="Tonouchi N."/>
        </authorList>
    </citation>
    <scope>NUCLEOTIDE SEQUENCE</scope>
    <source>
        <strain evidence="1">NBRC 32176</strain>
    </source>
</reference>
<accession>A0A9W6X8Q1</accession>
<proteinExistence type="predicted"/>